<organism evidence="1 2">
    <name type="scientific">Coemansia nantahalensis</name>
    <dbReference type="NCBI Taxonomy" id="2789366"/>
    <lineage>
        <taxon>Eukaryota</taxon>
        <taxon>Fungi</taxon>
        <taxon>Fungi incertae sedis</taxon>
        <taxon>Zoopagomycota</taxon>
        <taxon>Kickxellomycotina</taxon>
        <taxon>Kickxellomycetes</taxon>
        <taxon>Kickxellales</taxon>
        <taxon>Kickxellaceae</taxon>
        <taxon>Coemansia</taxon>
    </lineage>
</organism>
<reference evidence="1" key="1">
    <citation type="submission" date="2022-07" db="EMBL/GenBank/DDBJ databases">
        <title>Phylogenomic reconstructions and comparative analyses of Kickxellomycotina fungi.</title>
        <authorList>
            <person name="Reynolds N.K."/>
            <person name="Stajich J.E."/>
            <person name="Barry K."/>
            <person name="Grigoriev I.V."/>
            <person name="Crous P."/>
            <person name="Smith M.E."/>
        </authorList>
    </citation>
    <scope>NUCLEOTIDE SEQUENCE</scope>
    <source>
        <strain evidence="1">CBS 109366</strain>
    </source>
</reference>
<comment type="caution">
    <text evidence="1">The sequence shown here is derived from an EMBL/GenBank/DDBJ whole genome shotgun (WGS) entry which is preliminary data.</text>
</comment>
<accession>A0ACC1JNZ6</accession>
<name>A0ACC1JNZ6_9FUNG</name>
<feature type="non-terminal residue" evidence="1">
    <location>
        <position position="271"/>
    </location>
</feature>
<evidence type="ECO:0000313" key="1">
    <source>
        <dbReference type="EMBL" id="KAJ2764291.1"/>
    </source>
</evidence>
<keyword evidence="2" id="KW-1185">Reference proteome</keyword>
<dbReference type="Proteomes" id="UP001140234">
    <property type="component" value="Unassembled WGS sequence"/>
</dbReference>
<evidence type="ECO:0000313" key="2">
    <source>
        <dbReference type="Proteomes" id="UP001140234"/>
    </source>
</evidence>
<dbReference type="EMBL" id="JANBUJ010002402">
    <property type="protein sequence ID" value="KAJ2764291.1"/>
    <property type="molecule type" value="Genomic_DNA"/>
</dbReference>
<protein>
    <submittedName>
        <fullName evidence="1">Uncharacterized protein</fullName>
    </submittedName>
</protein>
<sequence>RPAGRPRPRRHCRGRRGHAVVRRWPAPARRAPKAARCRLLFPLLLRKVLRRRRRPRPDRRADGPRARLGGPGAGAPADGLCQPAGDRAVGHPRPCAARCRGGRRRTGSVHGGLAARAQPAGRGRGRAAPKPVVRRISPLAGVPGRVSGADRGGPARSPPVGVRRRPVRAGLLRARLPAVPPAGRPPVSGGRKARVELAPARWARPRLGACGRGERRACQGPDAVRAADPGSNRGPRCRRRRAVARPGAGGAADCRARPPRRILGRALRLAI</sequence>
<gene>
    <name evidence="1" type="ORF">IWQ57_005219</name>
</gene>
<proteinExistence type="predicted"/>
<feature type="non-terminal residue" evidence="1">
    <location>
        <position position="1"/>
    </location>
</feature>